<comment type="caution">
    <text evidence="1">The sequence shown here is derived from an EMBL/GenBank/DDBJ whole genome shotgun (WGS) entry which is preliminary data.</text>
</comment>
<dbReference type="RefSeq" id="XP_031866088.1">
    <property type="nucleotide sequence ID" value="XM_032017445.1"/>
</dbReference>
<name>A0A370TD39_9HELO</name>
<dbReference type="Proteomes" id="UP000254866">
    <property type="component" value="Unassembled WGS sequence"/>
</dbReference>
<evidence type="ECO:0000313" key="2">
    <source>
        <dbReference type="Proteomes" id="UP000254866"/>
    </source>
</evidence>
<reference evidence="1 2" key="1">
    <citation type="journal article" date="2018" name="IMA Fungus">
        <title>IMA Genome-F 9: Draft genome sequence of Annulohypoxylon stygium, Aspergillus mulundensis, Berkeleyomyces basicola (syn. Thielaviopsis basicola), Ceratocystis smalleyi, two Cercospora beticola strains, Coleophoma cylindrospora, Fusarium fracticaudum, Phialophora cf. hyalina, and Morchella septimelata.</title>
        <authorList>
            <person name="Wingfield B.D."/>
            <person name="Bills G.F."/>
            <person name="Dong Y."/>
            <person name="Huang W."/>
            <person name="Nel W.J."/>
            <person name="Swalarsk-Parry B.S."/>
            <person name="Vaghefi N."/>
            <person name="Wilken P.M."/>
            <person name="An Z."/>
            <person name="de Beer Z.W."/>
            <person name="De Vos L."/>
            <person name="Chen L."/>
            <person name="Duong T.A."/>
            <person name="Gao Y."/>
            <person name="Hammerbacher A."/>
            <person name="Kikkert J.R."/>
            <person name="Li Y."/>
            <person name="Li H."/>
            <person name="Li K."/>
            <person name="Li Q."/>
            <person name="Liu X."/>
            <person name="Ma X."/>
            <person name="Naidoo K."/>
            <person name="Pethybridge S.J."/>
            <person name="Sun J."/>
            <person name="Steenkamp E.T."/>
            <person name="van der Nest M.A."/>
            <person name="van Wyk S."/>
            <person name="Wingfield M.J."/>
            <person name="Xiong C."/>
            <person name="Yue Q."/>
            <person name="Zhang X."/>
        </authorList>
    </citation>
    <scope>NUCLEOTIDE SEQUENCE [LARGE SCALE GENOMIC DNA]</scope>
    <source>
        <strain evidence="1 2">BP 5553</strain>
    </source>
</reference>
<dbReference type="OrthoDB" id="2992173at2759"/>
<accession>A0A370TD39</accession>
<keyword evidence="2" id="KW-1185">Reference proteome</keyword>
<sequence length="1373" mass="152092">MADSNVSIPMKLDAFVFNQDVCDGDSLDSKIAPITQPNYTFLRVGNQDYLLQNDLVDLVDLANATPYQRNARLMNLGSGEMRESRLGVYLHWILPRPYRTGAAATPQGAPRSALAADAADPTAPQFRNPPTRWLIIRKLDLSTIKPAGADIKPVEGWVVESDRVRALGDLTDSVDLQVDISPYILSTKGNATDPANIDIGKQAEIFVGYKADAATWKEPGDAETRVNLNLLNSSNQLFPDYQPHNSNVFSVTDTFSYVDADGNPTSLTDAAADYYVMGWHESSADDPFTLNGDTRSSRLSELNMTLNDMPALDDWLSSSTNTRVICHGAMYGVEWHRRWDADGEPNRPKKVLADIFTKDLIEKMPIAVGTTAMDTVLAYIHAHHEDELESDINRISTLLRAQSDSVTDQQAGEDEVQNYNFSTVGGGAHFVMPIEDDRPAQPPTEKDQKNLKLLNQAQALVDSTGRALERTQWDIFSLWWKYETDVDNKLPEVMEKYKVRADLLTAEYKALVTLLGEQQATVQDIIDQRLSQKPKMATLREYAQARDPSVVVAGAKPGWPEDFLDNLICRLDYQIDTFYSPSVPAFDEFFIECVPLQLQKTALALAQEFVQYTPARPAEETEVARLDYETFPPLYHDRGNPSVEPPLDAPWRDRWESTQPWFPLYVEWEAEFFDVEYDKWALEYTTSRMESQPKFHHAIAPGSQPLWEDKDVVQDTRTLSGRTLILPQATFNLKAQIDQLFSSTPPEVLDQYLSPKERAKLQANVSTMALLSLPMGGFINQLTTTMEGNHLKPNIRVPGEAPIPMKGAYLDSEVVNLGWEQIKAIGIESDLTPYGSLVPLPDTSFAAFKPATHGQFRFTKLTIVDKFGQCAPAIDPHPRRTGPPPLYPCLSDLLAPQNFDGGYANVAIKPESTSVCEFAQVPPQINQPSRLNAKFVVRDEDASDPAYWRPAREWENPIWGWVVVNYVDNGVQFFLKDGSFYREARAASRENPFPVAATARWTPFGRGSSSPDTDQIDRLINQFTDSKEGQQFLEDFIAMITASVDHAVPATAAYGPFLTALVGKPLALVNAAYSLELSADARANESTLKSQDGLHTKYHLLRDPSDTGSDVYNFALKLGDAARLHDGLVGYFQASSKPWECPPGGELNLDTLYTNYTDVSSKSRFEPIDTSTFPTLEAYYLSPSSFAEYEDPGAAFAAATHARFNPAVFGCIVDPFVPLHAYTGGGIAPVAGLALPDWTWRGALDQMTAFFHVGPLLVTGDTPGFDVEHALPANYGGKLEELTFPGSALELPSLRAAEWRWLQGYRVDDPGQVGSPGEAEEGGEDDGLQKFMALGLGKLDATPRFQPGPYTAIEGYLQMAKPIQTSQSQKGGT</sequence>
<dbReference type="GeneID" id="43601671"/>
<organism evidence="1 2">
    <name type="scientific">Venustampulla echinocandica</name>
    <dbReference type="NCBI Taxonomy" id="2656787"/>
    <lineage>
        <taxon>Eukaryota</taxon>
        <taxon>Fungi</taxon>
        <taxon>Dikarya</taxon>
        <taxon>Ascomycota</taxon>
        <taxon>Pezizomycotina</taxon>
        <taxon>Leotiomycetes</taxon>
        <taxon>Helotiales</taxon>
        <taxon>Pleuroascaceae</taxon>
        <taxon>Venustampulla</taxon>
    </lineage>
</organism>
<dbReference type="EMBL" id="NPIC01000010">
    <property type="protein sequence ID" value="RDL32366.1"/>
    <property type="molecule type" value="Genomic_DNA"/>
</dbReference>
<proteinExistence type="predicted"/>
<evidence type="ECO:0000313" key="1">
    <source>
        <dbReference type="EMBL" id="RDL32366.1"/>
    </source>
</evidence>
<gene>
    <name evidence="1" type="ORF">BP5553_08822</name>
</gene>
<protein>
    <submittedName>
        <fullName evidence="1">Uncharacterized protein</fullName>
    </submittedName>
</protein>
<dbReference type="STRING" id="2656787.A0A370TD39"/>